<organism evidence="3 4">
    <name type="scientific">Shewanella litorisediminis</name>
    <dbReference type="NCBI Taxonomy" id="1173586"/>
    <lineage>
        <taxon>Bacteria</taxon>
        <taxon>Pseudomonadati</taxon>
        <taxon>Pseudomonadota</taxon>
        <taxon>Gammaproteobacteria</taxon>
        <taxon>Alteromonadales</taxon>
        <taxon>Shewanellaceae</taxon>
        <taxon>Shewanella</taxon>
    </lineage>
</organism>
<name>A0ABX7G0R2_9GAMM</name>
<reference evidence="3 4" key="1">
    <citation type="journal article" date="2012" name="Antonie Van Leeuwenhoek">
        <title>Shewanella litorisediminis sp. nov., a gammaproteobacterium isolated from a tidal flat sediment.</title>
        <authorList>
            <person name="Lee M.H."/>
            <person name="Yoon J.H."/>
        </authorList>
    </citation>
    <scope>NUCLEOTIDE SEQUENCE [LARGE SCALE GENOMIC DNA]</scope>
    <source>
        <strain evidence="3 4">SMK1-12</strain>
    </source>
</reference>
<accession>A0ABX7G0R2</accession>
<evidence type="ECO:0000313" key="4">
    <source>
        <dbReference type="Proteomes" id="UP000596252"/>
    </source>
</evidence>
<dbReference type="EMBL" id="CP069213">
    <property type="protein sequence ID" value="QRH00894.1"/>
    <property type="molecule type" value="Genomic_DNA"/>
</dbReference>
<keyword evidence="1" id="KW-0732">Signal</keyword>
<dbReference type="RefSeq" id="WP_203324594.1">
    <property type="nucleotide sequence ID" value="NZ_CP069213.1"/>
</dbReference>
<protein>
    <submittedName>
        <fullName evidence="3">DUF4097 family beta strand repeat protein</fullName>
    </submittedName>
</protein>
<keyword evidence="4" id="KW-1185">Reference proteome</keyword>
<sequence length="309" mass="32277">MKTLHSLSLLCLLASPLFAAEQIDQSLDVGARVVLDLRVQRGQVEISPWDQNKIQVQGTLDELSEGLIFENQGGRILLEDKMPKSYQGKKNKGSDLVIKVPAKLTLHAESVSADYRVKGLEGDLGFGTVSGDIKASSLGGKVSFNTVSGEVDATQLAGNIKIETVSGAVKDNSSTSDEASYKSVSGSIQLNNEAQTVRIEQVSGDTEATLPSARGVQYNAVSGDAELTLKGDVKLSGESVSGDLSVKLLGDADVRVAINGGPGGKIHNGLTNEAPKKPKYGPGSNLDMVLGNGKGVIELSTLSGTLSVE</sequence>
<feature type="domain" description="DUF4097" evidence="2">
    <location>
        <begin position="35"/>
        <end position="253"/>
    </location>
</feature>
<dbReference type="InterPro" id="IPR025164">
    <property type="entry name" value="Toastrack_DUF4097"/>
</dbReference>
<evidence type="ECO:0000313" key="3">
    <source>
        <dbReference type="EMBL" id="QRH00894.1"/>
    </source>
</evidence>
<dbReference type="Proteomes" id="UP000596252">
    <property type="component" value="Chromosome"/>
</dbReference>
<dbReference type="Pfam" id="PF13349">
    <property type="entry name" value="DUF4097"/>
    <property type="match status" value="1"/>
</dbReference>
<feature type="signal peptide" evidence="1">
    <location>
        <begin position="1"/>
        <end position="19"/>
    </location>
</feature>
<evidence type="ECO:0000259" key="2">
    <source>
        <dbReference type="Pfam" id="PF13349"/>
    </source>
</evidence>
<feature type="chain" id="PRO_5046012522" evidence="1">
    <location>
        <begin position="20"/>
        <end position="309"/>
    </location>
</feature>
<proteinExistence type="predicted"/>
<gene>
    <name evidence="3" type="ORF">JQC75_13620</name>
</gene>
<evidence type="ECO:0000256" key="1">
    <source>
        <dbReference type="SAM" id="SignalP"/>
    </source>
</evidence>